<keyword evidence="5" id="KW-0472">Membrane</keyword>
<dbReference type="PANTHER" id="PTHR23213:SF354">
    <property type="entry name" value="FORMIN-LIKE PROTEIN 4"/>
    <property type="match status" value="1"/>
</dbReference>
<feature type="coiled-coil region" evidence="3">
    <location>
        <begin position="691"/>
        <end position="718"/>
    </location>
</feature>
<evidence type="ECO:0000256" key="3">
    <source>
        <dbReference type="SAM" id="Coils"/>
    </source>
</evidence>
<comment type="caution">
    <text evidence="7">The sequence shown here is derived from an EMBL/GenBank/DDBJ whole genome shotgun (WGS) entry which is preliminary data.</text>
</comment>
<feature type="transmembrane region" description="Helical" evidence="5">
    <location>
        <begin position="85"/>
        <end position="107"/>
    </location>
</feature>
<evidence type="ECO:0000313" key="8">
    <source>
        <dbReference type="Proteomes" id="UP000631114"/>
    </source>
</evidence>
<dbReference type="InterPro" id="IPR042201">
    <property type="entry name" value="FH2_Formin_sf"/>
</dbReference>
<dbReference type="GO" id="GO:0051015">
    <property type="term" value="F:actin filament binding"/>
    <property type="evidence" value="ECO:0007669"/>
    <property type="project" value="InterPro"/>
</dbReference>
<feature type="compositionally biased region" description="Low complexity" evidence="4">
    <location>
        <begin position="306"/>
        <end position="317"/>
    </location>
</feature>
<comment type="similarity">
    <text evidence="1">Belongs to the formin-like family. Class-I subfamily.</text>
</comment>
<feature type="compositionally biased region" description="Basic and acidic residues" evidence="4">
    <location>
        <begin position="180"/>
        <end position="191"/>
    </location>
</feature>
<dbReference type="GO" id="GO:0045010">
    <property type="term" value="P:actin nucleation"/>
    <property type="evidence" value="ECO:0007669"/>
    <property type="project" value="InterPro"/>
</dbReference>
<feature type="region of interest" description="Disordered" evidence="4">
    <location>
        <begin position="180"/>
        <end position="207"/>
    </location>
</feature>
<feature type="compositionally biased region" description="Pro residues" evidence="4">
    <location>
        <begin position="244"/>
        <end position="305"/>
    </location>
</feature>
<sequence>MVTIMVTMFQIWFLLSVFFFYVLPFISSQSNYPQNIETFFPLDSTTPPGNSPFSPPIDQSRQPTISQGTPLAPSLSRKSSDSSSVVKAVAATAACTLVIAGVFFFFFQRFAMARRRQNNERIEIVPHREFKEEFRSFDGTLKGLIVDEKGLDILYWRKLEDGQFKTSFRKEVLSRPIGEYERKSSKKERSMKSIPIQEVPLLRGKSSNSSAQIRHEVEELNQISGLPWTSRTVHEVAALKSTPPVLPPQAPVSAPPPPPPPPPPAPPQPPRPLPPPPILFKKNPVPPPPPPIPSKKSPAPPPQPPNISLLSSSSKPPAARKSKSSGSKGGESSSNDNLTVMAAKTKLKPLHWDKVTAKADHSMVWDKISDGSFRFDDDLMEALFGYVATNRKSPEKTTNNTPNSGGSNPGSPAQRFILDPRKSQNTAIVLRSLAISRQEILDALLEGQGLSTDTLEKLARIAPTKEEEAQILEFDGNPTKLADAESFLFHILKIVPSTFARIDAMLFRSNYDSEILHVKESLQTLESGCKELRTRGLFLKLLEAILKAGNRMNAGTARGNANAFNLSALRKLSDVKSTDGKTTLLHFVVEEVVRSEGKRCVINRNYSLNRSKKSGMSSDSNTKTKEEKEKEYMMLGLPVVGGLSVDFSNVKKAATIDYDSFVSMCSALTARVNEIRQLLARMNDGKGVGFVREMKNFLESAEEELKVVKEEQTRVMDLVKRTTEYYQAGVSKDKTAHPFQLFVRIKDFLGMVDQACIDITRNQQKKRATMIKVGSSSPPQSAALRDRASFPNLPAHFMSDKSSSDSDEDF</sequence>
<keyword evidence="3" id="KW-0175">Coiled coil</keyword>
<dbReference type="InterPro" id="IPR027643">
    <property type="entry name" value="Formin-like_plant"/>
</dbReference>
<dbReference type="EMBL" id="JADFTS010000001">
    <property type="protein sequence ID" value="KAF9623280.1"/>
    <property type="molecule type" value="Genomic_DNA"/>
</dbReference>
<keyword evidence="5" id="KW-0812">Transmembrane</keyword>
<reference evidence="7 8" key="1">
    <citation type="submission" date="2020-10" db="EMBL/GenBank/DDBJ databases">
        <title>The Coptis chinensis genome and diversification of protoberbering-type alkaloids.</title>
        <authorList>
            <person name="Wang B."/>
            <person name="Shu S."/>
            <person name="Song C."/>
            <person name="Liu Y."/>
        </authorList>
    </citation>
    <scope>NUCLEOTIDE SEQUENCE [LARGE SCALE GENOMIC DNA]</scope>
    <source>
        <strain evidence="7">HL-2020</strain>
        <tissue evidence="7">Leaf</tissue>
    </source>
</reference>
<evidence type="ECO:0000259" key="6">
    <source>
        <dbReference type="PROSITE" id="PS51444"/>
    </source>
</evidence>
<organism evidence="7 8">
    <name type="scientific">Coptis chinensis</name>
    <dbReference type="NCBI Taxonomy" id="261450"/>
    <lineage>
        <taxon>Eukaryota</taxon>
        <taxon>Viridiplantae</taxon>
        <taxon>Streptophyta</taxon>
        <taxon>Embryophyta</taxon>
        <taxon>Tracheophyta</taxon>
        <taxon>Spermatophyta</taxon>
        <taxon>Magnoliopsida</taxon>
        <taxon>Ranunculales</taxon>
        <taxon>Ranunculaceae</taxon>
        <taxon>Coptidoideae</taxon>
        <taxon>Coptis</taxon>
    </lineage>
</organism>
<evidence type="ECO:0000256" key="4">
    <source>
        <dbReference type="SAM" id="MobiDB-lite"/>
    </source>
</evidence>
<accession>A0A835ISX9</accession>
<dbReference type="OrthoDB" id="1668162at2759"/>
<name>A0A835ISX9_9MAGN</name>
<dbReference type="Gene3D" id="1.20.58.2220">
    <property type="entry name" value="Formin, FH2 domain"/>
    <property type="match status" value="1"/>
</dbReference>
<feature type="region of interest" description="Disordered" evidence="4">
    <location>
        <begin position="46"/>
        <end position="79"/>
    </location>
</feature>
<evidence type="ECO:0000256" key="1">
    <source>
        <dbReference type="ARBA" id="ARBA00025793"/>
    </source>
</evidence>
<dbReference type="AlphaFoldDB" id="A0A835ISX9"/>
<dbReference type="Proteomes" id="UP000631114">
    <property type="component" value="Unassembled WGS sequence"/>
</dbReference>
<dbReference type="SMART" id="SM00498">
    <property type="entry name" value="FH2"/>
    <property type="match status" value="1"/>
</dbReference>
<gene>
    <name evidence="7" type="ORF">IFM89_000769</name>
</gene>
<evidence type="ECO:0000313" key="7">
    <source>
        <dbReference type="EMBL" id="KAF9623280.1"/>
    </source>
</evidence>
<feature type="region of interest" description="Disordered" evidence="4">
    <location>
        <begin position="770"/>
        <end position="810"/>
    </location>
</feature>
<feature type="domain" description="FH2" evidence="6">
    <location>
        <begin position="337"/>
        <end position="778"/>
    </location>
</feature>
<keyword evidence="8" id="KW-1185">Reference proteome</keyword>
<dbReference type="PROSITE" id="PS51444">
    <property type="entry name" value="FH2"/>
    <property type="match status" value="1"/>
</dbReference>
<feature type="compositionally biased region" description="Low complexity" evidence="4">
    <location>
        <begin position="397"/>
        <end position="412"/>
    </location>
</feature>
<evidence type="ECO:0000256" key="2">
    <source>
        <dbReference type="RuleBase" id="RU361260"/>
    </source>
</evidence>
<dbReference type="Pfam" id="PF02181">
    <property type="entry name" value="FH2"/>
    <property type="match status" value="1"/>
</dbReference>
<feature type="region of interest" description="Disordered" evidence="4">
    <location>
        <begin position="242"/>
        <end position="337"/>
    </location>
</feature>
<protein>
    <recommendedName>
        <fullName evidence="2">Formin-like protein</fullName>
    </recommendedName>
</protein>
<dbReference type="PANTHER" id="PTHR23213">
    <property type="entry name" value="FORMIN-RELATED"/>
    <property type="match status" value="1"/>
</dbReference>
<feature type="compositionally biased region" description="Polar residues" evidence="4">
    <location>
        <begin position="56"/>
        <end position="69"/>
    </location>
</feature>
<proteinExistence type="inferred from homology"/>
<evidence type="ECO:0000256" key="5">
    <source>
        <dbReference type="SAM" id="Phobius"/>
    </source>
</evidence>
<dbReference type="InterPro" id="IPR015425">
    <property type="entry name" value="FH2_Formin"/>
</dbReference>
<feature type="region of interest" description="Disordered" evidence="4">
    <location>
        <begin position="391"/>
        <end position="415"/>
    </location>
</feature>
<dbReference type="SUPFAM" id="SSF101447">
    <property type="entry name" value="Formin homology 2 domain (FH2 domain)"/>
    <property type="match status" value="1"/>
</dbReference>
<keyword evidence="5" id="KW-1133">Transmembrane helix</keyword>
<feature type="transmembrane region" description="Helical" evidence="5">
    <location>
        <begin position="6"/>
        <end position="26"/>
    </location>
</feature>